<sequence length="147" mass="16535">MTTKKLLLQACKDNVEKRITDYKNEMALINEAIETNDKESEDEDSGNGKLLNDLEKNAGYLNEAIRIRDFLLQINANNVCNTAVLGSVVETESVTFYISTSVGQIEIENKTYYAISLQSPIGQLLRGKTKGDRFTFNDKNYTIISIL</sequence>
<dbReference type="EMBL" id="FNQK01000010">
    <property type="protein sequence ID" value="SEA33080.1"/>
    <property type="molecule type" value="Genomic_DNA"/>
</dbReference>
<keyword evidence="1" id="KW-0251">Elongation factor</keyword>
<dbReference type="Proteomes" id="UP000198846">
    <property type="component" value="Unassembled WGS sequence"/>
</dbReference>
<reference evidence="1 2" key="1">
    <citation type="submission" date="2016-10" db="EMBL/GenBank/DDBJ databases">
        <authorList>
            <person name="de Groot N.N."/>
        </authorList>
    </citation>
    <scope>NUCLEOTIDE SEQUENCE [LARGE SCALE GENOMIC DNA]</scope>
    <source>
        <strain evidence="1 2">DSM 23842</strain>
    </source>
</reference>
<accession>A0A1H4AAZ4</accession>
<dbReference type="STRING" id="283786.SAMN04487990_11087"/>
<proteinExistence type="predicted"/>
<protein>
    <submittedName>
        <fullName evidence="1">Transcription elongation factor, GreA/GreB, C-term</fullName>
    </submittedName>
</protein>
<dbReference type="OrthoDB" id="667380at2"/>
<evidence type="ECO:0000313" key="2">
    <source>
        <dbReference type="Proteomes" id="UP000198846"/>
    </source>
</evidence>
<dbReference type="GO" id="GO:0003746">
    <property type="term" value="F:translation elongation factor activity"/>
    <property type="evidence" value="ECO:0007669"/>
    <property type="project" value="UniProtKB-KW"/>
</dbReference>
<keyword evidence="2" id="KW-1185">Reference proteome</keyword>
<dbReference type="AlphaFoldDB" id="A0A1H4AAZ4"/>
<gene>
    <name evidence="1" type="ORF">SAMN04487990_11087</name>
</gene>
<organism evidence="1 2">
    <name type="scientific">Bizionia paragorgiae</name>
    <dbReference type="NCBI Taxonomy" id="283786"/>
    <lineage>
        <taxon>Bacteria</taxon>
        <taxon>Pseudomonadati</taxon>
        <taxon>Bacteroidota</taxon>
        <taxon>Flavobacteriia</taxon>
        <taxon>Flavobacteriales</taxon>
        <taxon>Flavobacteriaceae</taxon>
        <taxon>Bizionia</taxon>
    </lineage>
</organism>
<evidence type="ECO:0000313" key="1">
    <source>
        <dbReference type="EMBL" id="SEA33080.1"/>
    </source>
</evidence>
<name>A0A1H4AAZ4_BIZPA</name>
<dbReference type="RefSeq" id="WP_092134230.1">
    <property type="nucleotide sequence ID" value="NZ_FNQK01000010.1"/>
</dbReference>
<keyword evidence="1" id="KW-0648">Protein biosynthesis</keyword>